<evidence type="ECO:0000256" key="4">
    <source>
        <dbReference type="ARBA" id="ARBA00023163"/>
    </source>
</evidence>
<dbReference type="SMART" id="SM01012">
    <property type="entry name" value="ANTAR"/>
    <property type="match status" value="1"/>
</dbReference>
<dbReference type="OrthoDB" id="4629915at2"/>
<dbReference type="GO" id="GO:0003723">
    <property type="term" value="F:RNA binding"/>
    <property type="evidence" value="ECO:0007669"/>
    <property type="project" value="InterPro"/>
</dbReference>
<evidence type="ECO:0000256" key="2">
    <source>
        <dbReference type="ARBA" id="ARBA00022777"/>
    </source>
</evidence>
<dbReference type="Gene3D" id="3.30.450.40">
    <property type="match status" value="1"/>
</dbReference>
<dbReference type="AlphaFoldDB" id="A0A1M5F0A6"/>
<proteinExistence type="predicted"/>
<evidence type="ECO:0000313" key="6">
    <source>
        <dbReference type="EMBL" id="SHF84817.1"/>
    </source>
</evidence>
<dbReference type="InterPro" id="IPR003018">
    <property type="entry name" value="GAF"/>
</dbReference>
<dbReference type="Gene3D" id="1.10.10.10">
    <property type="entry name" value="Winged helix-like DNA-binding domain superfamily/Winged helix DNA-binding domain"/>
    <property type="match status" value="1"/>
</dbReference>
<name>A0A1M5F0A6_9ACTN</name>
<keyword evidence="3" id="KW-0805">Transcription regulation</keyword>
<dbReference type="InterPro" id="IPR036388">
    <property type="entry name" value="WH-like_DNA-bd_sf"/>
</dbReference>
<evidence type="ECO:0000256" key="1">
    <source>
        <dbReference type="ARBA" id="ARBA00022679"/>
    </source>
</evidence>
<gene>
    <name evidence="6" type="ORF">SAMN05444351_1015</name>
</gene>
<dbReference type="STRING" id="1070870.SAMN05444351_1015"/>
<keyword evidence="7" id="KW-1185">Reference proteome</keyword>
<accession>A0A1M5F0A6</accession>
<evidence type="ECO:0000313" key="7">
    <source>
        <dbReference type="Proteomes" id="UP000184471"/>
    </source>
</evidence>
<dbReference type="Pfam" id="PF03861">
    <property type="entry name" value="ANTAR"/>
    <property type="match status" value="1"/>
</dbReference>
<dbReference type="InterPro" id="IPR012074">
    <property type="entry name" value="GAF_ANTAR"/>
</dbReference>
<feature type="domain" description="ANTAR" evidence="5">
    <location>
        <begin position="173"/>
        <end position="234"/>
    </location>
</feature>
<keyword evidence="2" id="KW-0418">Kinase</keyword>
<dbReference type="Proteomes" id="UP000184471">
    <property type="component" value="Unassembled WGS sequence"/>
</dbReference>
<dbReference type="RefSeq" id="WP_073418955.1">
    <property type="nucleotide sequence ID" value="NZ_FQVX01000001.1"/>
</dbReference>
<dbReference type="SUPFAM" id="SSF55781">
    <property type="entry name" value="GAF domain-like"/>
    <property type="match status" value="1"/>
</dbReference>
<dbReference type="SUPFAM" id="SSF52172">
    <property type="entry name" value="CheY-like"/>
    <property type="match status" value="1"/>
</dbReference>
<evidence type="ECO:0000256" key="3">
    <source>
        <dbReference type="ARBA" id="ARBA00023015"/>
    </source>
</evidence>
<reference evidence="6 7" key="1">
    <citation type="submission" date="2016-11" db="EMBL/GenBank/DDBJ databases">
        <authorList>
            <person name="Jaros S."/>
            <person name="Januszkiewicz K."/>
            <person name="Wedrychowicz H."/>
        </authorList>
    </citation>
    <scope>NUCLEOTIDE SEQUENCE [LARGE SCALE GENOMIC DNA]</scope>
    <source>
        <strain evidence="6 7">DSM 45408</strain>
    </source>
</reference>
<dbReference type="PROSITE" id="PS50921">
    <property type="entry name" value="ANTAR"/>
    <property type="match status" value="1"/>
</dbReference>
<dbReference type="SMART" id="SM00065">
    <property type="entry name" value="GAF"/>
    <property type="match status" value="1"/>
</dbReference>
<evidence type="ECO:0000259" key="5">
    <source>
        <dbReference type="PROSITE" id="PS50921"/>
    </source>
</evidence>
<organism evidence="6 7">
    <name type="scientific">Geodermatophilus nigrescens</name>
    <dbReference type="NCBI Taxonomy" id="1070870"/>
    <lineage>
        <taxon>Bacteria</taxon>
        <taxon>Bacillati</taxon>
        <taxon>Actinomycetota</taxon>
        <taxon>Actinomycetes</taxon>
        <taxon>Geodermatophilales</taxon>
        <taxon>Geodermatophilaceae</taxon>
        <taxon>Geodermatophilus</taxon>
    </lineage>
</organism>
<keyword evidence="4" id="KW-0804">Transcription</keyword>
<dbReference type="InterPro" id="IPR005561">
    <property type="entry name" value="ANTAR"/>
</dbReference>
<keyword evidence="1" id="KW-0808">Transferase</keyword>
<dbReference type="InterPro" id="IPR011006">
    <property type="entry name" value="CheY-like_superfamily"/>
</dbReference>
<dbReference type="Pfam" id="PF13185">
    <property type="entry name" value="GAF_2"/>
    <property type="match status" value="1"/>
</dbReference>
<protein>
    <submittedName>
        <fullName evidence="6">GAF domain-containing protein</fullName>
    </submittedName>
</protein>
<dbReference type="InterPro" id="IPR029016">
    <property type="entry name" value="GAF-like_dom_sf"/>
</dbReference>
<sequence>MPSSHDPQPADVVQALEHLARLSLRGLSMDDLLQTVADLARSVMPGDTETSVSLLVRDRPTTVVSTGQLAVDVDEAQYERDHGPCLHAARTGAPVHVADTRNDSRWPDYMPRAAERGALSSFSVPLSIDVDEQVSGALNIYARQAHAFDDDARAAASRFGPCAATAASNLHAYDSARRTAENLRTALDSRAVIDQAKGILVERFRITPDQAWEMLAGASMHANRKVRDIAEHLVRTGEVPTE</sequence>
<dbReference type="EMBL" id="FQVX01000001">
    <property type="protein sequence ID" value="SHF84817.1"/>
    <property type="molecule type" value="Genomic_DNA"/>
</dbReference>
<dbReference type="PIRSF" id="PIRSF036625">
    <property type="entry name" value="GAF_ANTAR"/>
    <property type="match status" value="1"/>
</dbReference>
<dbReference type="GO" id="GO:0016301">
    <property type="term" value="F:kinase activity"/>
    <property type="evidence" value="ECO:0007669"/>
    <property type="project" value="UniProtKB-KW"/>
</dbReference>